<evidence type="ECO:0000259" key="4">
    <source>
        <dbReference type="PROSITE" id="PS50995"/>
    </source>
</evidence>
<organism evidence="5 6">
    <name type="scientific">Clostridium neuense</name>
    <dbReference type="NCBI Taxonomy" id="1728934"/>
    <lineage>
        <taxon>Bacteria</taxon>
        <taxon>Bacillati</taxon>
        <taxon>Bacillota</taxon>
        <taxon>Clostridia</taxon>
        <taxon>Eubacteriales</taxon>
        <taxon>Clostridiaceae</taxon>
        <taxon>Clostridium</taxon>
    </lineage>
</organism>
<dbReference type="Pfam" id="PF01047">
    <property type="entry name" value="MarR"/>
    <property type="match status" value="1"/>
</dbReference>
<sequence length="158" mass="18185">MMNINKERKKKISYTLLRVISKFDEIDKKSRYYGTDTPLFSAEIHMLTIIKENEGIHVTGIADKLGVTKGAVSQIVNKLNKKGLIKKETDLHNQSKLTLSLTPKGEIAQLNHEEFHNKFDVLIKNILKDASEENIKFLKDFLNSFEAQLENFESDFDK</sequence>
<comment type="caution">
    <text evidence="5">The sequence shown here is derived from an EMBL/GenBank/DDBJ whole genome shotgun (WGS) entry which is preliminary data.</text>
</comment>
<keyword evidence="6" id="KW-1185">Reference proteome</keyword>
<keyword evidence="2" id="KW-0238">DNA-binding</keyword>
<dbReference type="PANTHER" id="PTHR35790">
    <property type="entry name" value="HTH-TYPE TRANSCRIPTIONAL REGULATOR PCHR"/>
    <property type="match status" value="1"/>
</dbReference>
<evidence type="ECO:0000256" key="1">
    <source>
        <dbReference type="ARBA" id="ARBA00023015"/>
    </source>
</evidence>
<dbReference type="SMART" id="SM00347">
    <property type="entry name" value="HTH_MARR"/>
    <property type="match status" value="1"/>
</dbReference>
<feature type="domain" description="HTH marR-type" evidence="4">
    <location>
        <begin position="9"/>
        <end position="147"/>
    </location>
</feature>
<dbReference type="InterPro" id="IPR036388">
    <property type="entry name" value="WH-like_DNA-bd_sf"/>
</dbReference>
<dbReference type="CDD" id="cd00090">
    <property type="entry name" value="HTH_ARSR"/>
    <property type="match status" value="1"/>
</dbReference>
<reference evidence="5 6" key="1">
    <citation type="submission" date="2024-11" db="EMBL/GenBank/DDBJ databases">
        <authorList>
            <person name="Heng Y.C."/>
            <person name="Lim A.C.H."/>
            <person name="Lee J.K.Y."/>
            <person name="Kittelmann S."/>
        </authorList>
    </citation>
    <scope>NUCLEOTIDE SEQUENCE [LARGE SCALE GENOMIC DNA]</scope>
    <source>
        <strain evidence="5 6">WILCCON 0114</strain>
    </source>
</reference>
<dbReference type="PROSITE" id="PS50995">
    <property type="entry name" value="HTH_MARR_2"/>
    <property type="match status" value="1"/>
</dbReference>
<dbReference type="Gene3D" id="1.10.10.10">
    <property type="entry name" value="Winged helix-like DNA-binding domain superfamily/Winged helix DNA-binding domain"/>
    <property type="match status" value="1"/>
</dbReference>
<evidence type="ECO:0000313" key="5">
    <source>
        <dbReference type="EMBL" id="MFL0251430.1"/>
    </source>
</evidence>
<dbReference type="PANTHER" id="PTHR35790:SF4">
    <property type="entry name" value="HTH-TYPE TRANSCRIPTIONAL REGULATOR PCHR"/>
    <property type="match status" value="1"/>
</dbReference>
<dbReference type="InterPro" id="IPR052067">
    <property type="entry name" value="Metal_resp_HTH_trans_reg"/>
</dbReference>
<gene>
    <name evidence="5" type="ORF">ACJDT4_13490</name>
</gene>
<dbReference type="Proteomes" id="UP001623592">
    <property type="component" value="Unassembled WGS sequence"/>
</dbReference>
<keyword evidence="1" id="KW-0805">Transcription regulation</keyword>
<accession>A0ABW8THC6</accession>
<protein>
    <submittedName>
        <fullName evidence="5">MarR family winged helix-turn-helix transcriptional regulator</fullName>
    </submittedName>
</protein>
<dbReference type="InterPro" id="IPR036390">
    <property type="entry name" value="WH_DNA-bd_sf"/>
</dbReference>
<proteinExistence type="predicted"/>
<evidence type="ECO:0000256" key="2">
    <source>
        <dbReference type="ARBA" id="ARBA00023125"/>
    </source>
</evidence>
<dbReference type="InterPro" id="IPR011991">
    <property type="entry name" value="ArsR-like_HTH"/>
</dbReference>
<keyword evidence="3" id="KW-0804">Transcription</keyword>
<evidence type="ECO:0000313" key="6">
    <source>
        <dbReference type="Proteomes" id="UP001623592"/>
    </source>
</evidence>
<name>A0ABW8THC6_9CLOT</name>
<dbReference type="EMBL" id="JBJIAA010000010">
    <property type="protein sequence ID" value="MFL0251430.1"/>
    <property type="molecule type" value="Genomic_DNA"/>
</dbReference>
<dbReference type="InterPro" id="IPR000835">
    <property type="entry name" value="HTH_MarR-typ"/>
</dbReference>
<dbReference type="SUPFAM" id="SSF46785">
    <property type="entry name" value="Winged helix' DNA-binding domain"/>
    <property type="match status" value="1"/>
</dbReference>
<evidence type="ECO:0000256" key="3">
    <source>
        <dbReference type="ARBA" id="ARBA00023163"/>
    </source>
</evidence>